<dbReference type="InterPro" id="IPR046341">
    <property type="entry name" value="SET_dom_sf"/>
</dbReference>
<dbReference type="Proteomes" id="UP001153069">
    <property type="component" value="Unassembled WGS sequence"/>
</dbReference>
<feature type="domain" description="SET" evidence="1">
    <location>
        <begin position="15"/>
        <end position="197"/>
    </location>
</feature>
<dbReference type="CDD" id="cd20071">
    <property type="entry name" value="SET_SMYD"/>
    <property type="match status" value="1"/>
</dbReference>
<name>A0A9N8DV48_9STRA</name>
<dbReference type="EMBL" id="CAICTM010000392">
    <property type="protein sequence ID" value="CAB9509538.1"/>
    <property type="molecule type" value="Genomic_DNA"/>
</dbReference>
<dbReference type="OrthoDB" id="5945798at2759"/>
<sequence>MSHALDLKFFLARLQDNELDPTSIETSESLGRYVVARRDFSDLGTVIFREKPMVVHSDNDLRQLYDGYLNATDHTKQLILDMYTPPSNSALMLQAAMMSGLSALGYRRAAELGPQKMTKLAGASMTNSFAYYGRPLQYTEITQATTRKKAALLAYGSKLAHSCAPNTIQFSKTSDGYMHFKVIRPIKSGDSLSISYIRELFSSPTFARRDELWKSKSFVCRCPRCMGPDHCRVIRCPNKCKNHVHCFYDNVGSSDVFSAPDNNVDRWVCGKCGPLEPTLATEIVSTEAQVERTVSRIEMRTTSGMIESLFPKALKADLQVAKKELSSVHYLTQKLLLLTTKICASHAVGIEEASKSGMVPHNMMTPYGTSVQLRRHAAVAGFEFVASCECVAVGCSSINCSVGKRNHAPVMDCVENVLFAWQDLDHVPKRQWPNYVTPVYLEPYLSFLRISYGPTDCDVRDIETHVAKWKKDKYSKESFPEDVAAAGSEPIPRCDYCGKPEQAPKACKFPP</sequence>
<dbReference type="Gene3D" id="2.170.270.10">
    <property type="entry name" value="SET domain"/>
    <property type="match status" value="1"/>
</dbReference>
<organism evidence="2 3">
    <name type="scientific">Seminavis robusta</name>
    <dbReference type="NCBI Taxonomy" id="568900"/>
    <lineage>
        <taxon>Eukaryota</taxon>
        <taxon>Sar</taxon>
        <taxon>Stramenopiles</taxon>
        <taxon>Ochrophyta</taxon>
        <taxon>Bacillariophyta</taxon>
        <taxon>Bacillariophyceae</taxon>
        <taxon>Bacillariophycidae</taxon>
        <taxon>Naviculales</taxon>
        <taxon>Naviculaceae</taxon>
        <taxon>Seminavis</taxon>
    </lineage>
</organism>
<keyword evidence="3" id="KW-1185">Reference proteome</keyword>
<dbReference type="AlphaFoldDB" id="A0A9N8DV48"/>
<gene>
    <name evidence="2" type="ORF">SEMRO_393_G133720.1</name>
</gene>
<evidence type="ECO:0000259" key="1">
    <source>
        <dbReference type="PROSITE" id="PS50280"/>
    </source>
</evidence>
<proteinExistence type="predicted"/>
<accession>A0A9N8DV48</accession>
<evidence type="ECO:0000313" key="2">
    <source>
        <dbReference type="EMBL" id="CAB9509538.1"/>
    </source>
</evidence>
<dbReference type="Pfam" id="PF00856">
    <property type="entry name" value="SET"/>
    <property type="match status" value="1"/>
</dbReference>
<dbReference type="Gene3D" id="1.10.220.160">
    <property type="match status" value="1"/>
</dbReference>
<dbReference type="SUPFAM" id="SSF82199">
    <property type="entry name" value="SET domain"/>
    <property type="match status" value="1"/>
</dbReference>
<reference evidence="2" key="1">
    <citation type="submission" date="2020-06" db="EMBL/GenBank/DDBJ databases">
        <authorList>
            <consortium name="Plant Systems Biology data submission"/>
        </authorList>
    </citation>
    <scope>NUCLEOTIDE SEQUENCE</scope>
    <source>
        <strain evidence="2">D6</strain>
    </source>
</reference>
<evidence type="ECO:0000313" key="3">
    <source>
        <dbReference type="Proteomes" id="UP001153069"/>
    </source>
</evidence>
<dbReference type="InterPro" id="IPR001214">
    <property type="entry name" value="SET_dom"/>
</dbReference>
<dbReference type="InterPro" id="IPR053010">
    <property type="entry name" value="SET_SmydA-8"/>
</dbReference>
<dbReference type="PANTHER" id="PTHR46455">
    <property type="entry name" value="SET AND MYND DOMAIN CONTAINING, ARTHROPOD-SPECIFIC, MEMBER 4, ISOFORM A"/>
    <property type="match status" value="1"/>
</dbReference>
<dbReference type="PANTHER" id="PTHR46455:SF5">
    <property type="entry name" value="SET AND MYND DOMAIN CONTAINING, ARTHROPOD-SPECIFIC, MEMBER 4, ISOFORM A"/>
    <property type="match status" value="1"/>
</dbReference>
<protein>
    <recommendedName>
        <fullName evidence="1">SET domain-containing protein</fullName>
    </recommendedName>
</protein>
<comment type="caution">
    <text evidence="2">The sequence shown here is derived from an EMBL/GenBank/DDBJ whole genome shotgun (WGS) entry which is preliminary data.</text>
</comment>
<dbReference type="PROSITE" id="PS50280">
    <property type="entry name" value="SET"/>
    <property type="match status" value="1"/>
</dbReference>